<evidence type="ECO:0000256" key="1">
    <source>
        <dbReference type="ARBA" id="ARBA00023186"/>
    </source>
</evidence>
<dbReference type="PANTHER" id="PTHR12329">
    <property type="entry name" value="BCL2-ASSOCIATED ATHANOGENE"/>
    <property type="match status" value="1"/>
</dbReference>
<keyword evidence="5" id="KW-1185">Reference proteome</keyword>
<feature type="region of interest" description="Disordered" evidence="2">
    <location>
        <begin position="23"/>
        <end position="44"/>
    </location>
</feature>
<dbReference type="GO" id="GO:0005634">
    <property type="term" value="C:nucleus"/>
    <property type="evidence" value="ECO:0007669"/>
    <property type="project" value="TreeGrafter"/>
</dbReference>
<dbReference type="PROSITE" id="PS51035">
    <property type="entry name" value="BAG"/>
    <property type="match status" value="1"/>
</dbReference>
<gene>
    <name evidence="4" type="ORF">E1301_Tti017545</name>
</gene>
<accession>A0A5A9NYI0</accession>
<protein>
    <submittedName>
        <fullName evidence="4">BAG family molecular chaperone regulator 4</fullName>
    </submittedName>
</protein>
<feature type="region of interest" description="Disordered" evidence="2">
    <location>
        <begin position="161"/>
        <end position="317"/>
    </location>
</feature>
<dbReference type="OrthoDB" id="8614100at2759"/>
<dbReference type="Gene3D" id="1.20.58.120">
    <property type="entry name" value="BAG domain"/>
    <property type="match status" value="1"/>
</dbReference>
<dbReference type="GO" id="GO:0000774">
    <property type="term" value="F:adenyl-nucleotide exchange factor activity"/>
    <property type="evidence" value="ECO:0007669"/>
    <property type="project" value="TreeGrafter"/>
</dbReference>
<dbReference type="EMBL" id="SOYY01000012">
    <property type="protein sequence ID" value="KAA0713736.1"/>
    <property type="molecule type" value="Genomic_DNA"/>
</dbReference>
<evidence type="ECO:0000313" key="5">
    <source>
        <dbReference type="Proteomes" id="UP000324632"/>
    </source>
</evidence>
<evidence type="ECO:0000256" key="2">
    <source>
        <dbReference type="SAM" id="MobiDB-lite"/>
    </source>
</evidence>
<feature type="region of interest" description="Disordered" evidence="2">
    <location>
        <begin position="117"/>
        <end position="143"/>
    </location>
</feature>
<name>A0A5A9NYI0_9TELE</name>
<comment type="caution">
    <text evidence="4">The sequence shown here is derived from an EMBL/GenBank/DDBJ whole genome shotgun (WGS) entry which is preliminary data.</text>
</comment>
<dbReference type="GO" id="GO:0005829">
    <property type="term" value="C:cytosol"/>
    <property type="evidence" value="ECO:0007669"/>
    <property type="project" value="TreeGrafter"/>
</dbReference>
<dbReference type="PANTHER" id="PTHR12329:SF10">
    <property type="entry name" value="BAG FAMILY MOLECULAR CHAPERONE REGULATOR 4"/>
    <property type="match status" value="1"/>
</dbReference>
<evidence type="ECO:0000259" key="3">
    <source>
        <dbReference type="PROSITE" id="PS51035"/>
    </source>
</evidence>
<dbReference type="GO" id="GO:0050821">
    <property type="term" value="P:protein stabilization"/>
    <property type="evidence" value="ECO:0007669"/>
    <property type="project" value="TreeGrafter"/>
</dbReference>
<dbReference type="Proteomes" id="UP000324632">
    <property type="component" value="Chromosome 12"/>
</dbReference>
<dbReference type="SUPFAM" id="SSF63491">
    <property type="entry name" value="BAG domain"/>
    <property type="match status" value="1"/>
</dbReference>
<dbReference type="InterPro" id="IPR003103">
    <property type="entry name" value="BAG_domain"/>
</dbReference>
<feature type="domain" description="BAG" evidence="3">
    <location>
        <begin position="318"/>
        <end position="395"/>
    </location>
</feature>
<dbReference type="Pfam" id="PF02179">
    <property type="entry name" value="BAG"/>
    <property type="match status" value="1"/>
</dbReference>
<dbReference type="GO" id="GO:0016020">
    <property type="term" value="C:membrane"/>
    <property type="evidence" value="ECO:0007669"/>
    <property type="project" value="TreeGrafter"/>
</dbReference>
<proteinExistence type="predicted"/>
<keyword evidence="1" id="KW-0143">Chaperone</keyword>
<dbReference type="AlphaFoldDB" id="A0A5A9NYI0"/>
<reference evidence="4 5" key="1">
    <citation type="journal article" date="2019" name="Mol. Ecol. Resour.">
        <title>Chromosome-level genome assembly of Triplophysa tibetana, a fish adapted to the harsh high-altitude environment of the Tibetan Plateau.</title>
        <authorList>
            <person name="Yang X."/>
            <person name="Liu H."/>
            <person name="Ma Z."/>
            <person name="Zou Y."/>
            <person name="Zou M."/>
            <person name="Mao Y."/>
            <person name="Li X."/>
            <person name="Wang H."/>
            <person name="Chen T."/>
            <person name="Wang W."/>
            <person name="Yang R."/>
        </authorList>
    </citation>
    <scope>NUCLEOTIDE SEQUENCE [LARGE SCALE GENOMIC DNA]</scope>
    <source>
        <strain evidence="4">TTIB1903HZAU</strain>
        <tissue evidence="4">Muscle</tissue>
    </source>
</reference>
<feature type="compositionally biased region" description="Polar residues" evidence="2">
    <location>
        <begin position="252"/>
        <end position="266"/>
    </location>
</feature>
<dbReference type="InterPro" id="IPR036533">
    <property type="entry name" value="BAG_dom_sf"/>
</dbReference>
<dbReference type="InterPro" id="IPR039773">
    <property type="entry name" value="BAG_chaperone_regulator"/>
</dbReference>
<dbReference type="GO" id="GO:0051087">
    <property type="term" value="F:protein-folding chaperone binding"/>
    <property type="evidence" value="ECO:0007669"/>
    <property type="project" value="InterPro"/>
</dbReference>
<sequence length="396" mass="43607">MAFDSVGSDRAGGEAAWIMHQHMQSDPKSSWPAGYNSENNNWNNGMESPYPGYPNYWYPHSQTAGPYSNTYPPGTEVNGQTPYNPQTMSACPNGVYNPGQYPTNMLHPSNQFYCSDQVPSRQPQYHNQSCSDQNAGGSAPPPYPVAHCQAAPGYPPGSYQHYGEGCAPNPPYTNQQPMLTRPQHEAWSHSGGYGATPTQQQWPPNTQTPHGHYGNHHARPPHPPPWQRPAPPPYEHKEPPYPSQPHMHPRNQPRSSTPSVPPTKSAQFCAPPQIYNKTPSGSRAPKGSGDPKPAQSEQPPAPSRPGSSAPAPLGDNPSLARVQQVLARVQLLLEDVDEFVGKKTDKGYRCLEELLTKELLELDSVETQGQDTVRLARKEAVQRIQAILDHLEKKAF</sequence>
<feature type="compositionally biased region" description="Pro residues" evidence="2">
    <location>
        <begin position="221"/>
        <end position="233"/>
    </location>
</feature>
<evidence type="ECO:0000313" key="4">
    <source>
        <dbReference type="EMBL" id="KAA0713736.1"/>
    </source>
</evidence>
<feature type="compositionally biased region" description="Polar residues" evidence="2">
    <location>
        <begin position="117"/>
        <end position="136"/>
    </location>
</feature>
<feature type="compositionally biased region" description="Low complexity" evidence="2">
    <location>
        <begin position="196"/>
        <end position="209"/>
    </location>
</feature>
<dbReference type="SMART" id="SM00264">
    <property type="entry name" value="BAG"/>
    <property type="match status" value="1"/>
</dbReference>
<organism evidence="4 5">
    <name type="scientific">Triplophysa tibetana</name>
    <dbReference type="NCBI Taxonomy" id="1572043"/>
    <lineage>
        <taxon>Eukaryota</taxon>
        <taxon>Metazoa</taxon>
        <taxon>Chordata</taxon>
        <taxon>Craniata</taxon>
        <taxon>Vertebrata</taxon>
        <taxon>Euteleostomi</taxon>
        <taxon>Actinopterygii</taxon>
        <taxon>Neopterygii</taxon>
        <taxon>Teleostei</taxon>
        <taxon>Ostariophysi</taxon>
        <taxon>Cypriniformes</taxon>
        <taxon>Nemacheilidae</taxon>
        <taxon>Triplophysa</taxon>
    </lineage>
</organism>